<dbReference type="EMBL" id="KQ978247">
    <property type="protein sequence ID" value="KYM96020.1"/>
    <property type="molecule type" value="Genomic_DNA"/>
</dbReference>
<accession>A0A151IAL4</accession>
<dbReference type="GO" id="GO:0008270">
    <property type="term" value="F:zinc ion binding"/>
    <property type="evidence" value="ECO:0007669"/>
    <property type="project" value="UniProtKB-KW"/>
</dbReference>
<dbReference type="AlphaFoldDB" id="A0A151IAL4"/>
<proteinExistence type="predicted"/>
<gene>
    <name evidence="3" type="ORF">ALC62_13328</name>
</gene>
<dbReference type="Pfam" id="PF04434">
    <property type="entry name" value="SWIM"/>
    <property type="match status" value="1"/>
</dbReference>
<feature type="domain" description="SWIM-type" evidence="2">
    <location>
        <begin position="65"/>
        <end position="101"/>
    </location>
</feature>
<feature type="non-terminal residue" evidence="3">
    <location>
        <position position="1"/>
    </location>
</feature>
<protein>
    <recommendedName>
        <fullName evidence="2">SWIM-type domain-containing protein</fullName>
    </recommendedName>
</protein>
<dbReference type="InterPro" id="IPR007527">
    <property type="entry name" value="Znf_SWIM"/>
</dbReference>
<dbReference type="Proteomes" id="UP000078542">
    <property type="component" value="Unassembled WGS sequence"/>
</dbReference>
<dbReference type="PROSITE" id="PS50966">
    <property type="entry name" value="ZF_SWIM"/>
    <property type="match status" value="1"/>
</dbReference>
<keyword evidence="4" id="KW-1185">Reference proteome</keyword>
<dbReference type="PANTHER" id="PTHR47526">
    <property type="entry name" value="ATP-DEPENDENT DNA HELICASE"/>
    <property type="match status" value="1"/>
</dbReference>
<name>A0A151IAL4_9HYME</name>
<evidence type="ECO:0000313" key="3">
    <source>
        <dbReference type="EMBL" id="KYM96020.1"/>
    </source>
</evidence>
<sequence length="181" mass="20071">IMVGIAEICAFTSSTPSCRNFTEGEKVLRAGHVLYCGKQTGVETCVSLIAFCLQSSNLKGPLHEIKGEISFDGKIKEIKCSCKAGLSAKCKHIVAVLLHLNTTDLTALEETSCTDKKCLWSIPRRKALENYEPAPLRSHECFTNAFDKEYATKISEEDENFIKDLLFNSNIESALSKHMYA</sequence>
<evidence type="ECO:0000259" key="2">
    <source>
        <dbReference type="PROSITE" id="PS50966"/>
    </source>
</evidence>
<evidence type="ECO:0000256" key="1">
    <source>
        <dbReference type="PROSITE-ProRule" id="PRU00325"/>
    </source>
</evidence>
<keyword evidence="1" id="KW-0479">Metal-binding</keyword>
<keyword evidence="1" id="KW-0862">Zinc</keyword>
<evidence type="ECO:0000313" key="4">
    <source>
        <dbReference type="Proteomes" id="UP000078542"/>
    </source>
</evidence>
<dbReference type="PANTHER" id="PTHR47526:SF3">
    <property type="entry name" value="PHD-TYPE DOMAIN-CONTAINING PROTEIN"/>
    <property type="match status" value="1"/>
</dbReference>
<keyword evidence="1" id="KW-0863">Zinc-finger</keyword>
<organism evidence="3 4">
    <name type="scientific">Cyphomyrmex costatus</name>
    <dbReference type="NCBI Taxonomy" id="456900"/>
    <lineage>
        <taxon>Eukaryota</taxon>
        <taxon>Metazoa</taxon>
        <taxon>Ecdysozoa</taxon>
        <taxon>Arthropoda</taxon>
        <taxon>Hexapoda</taxon>
        <taxon>Insecta</taxon>
        <taxon>Pterygota</taxon>
        <taxon>Neoptera</taxon>
        <taxon>Endopterygota</taxon>
        <taxon>Hymenoptera</taxon>
        <taxon>Apocrita</taxon>
        <taxon>Aculeata</taxon>
        <taxon>Formicoidea</taxon>
        <taxon>Formicidae</taxon>
        <taxon>Myrmicinae</taxon>
        <taxon>Cyphomyrmex</taxon>
    </lineage>
</organism>
<reference evidence="3 4" key="1">
    <citation type="submission" date="2016-03" db="EMBL/GenBank/DDBJ databases">
        <title>Cyphomyrmex costatus WGS genome.</title>
        <authorList>
            <person name="Nygaard S."/>
            <person name="Hu H."/>
            <person name="Boomsma J."/>
            <person name="Zhang G."/>
        </authorList>
    </citation>
    <scope>NUCLEOTIDE SEQUENCE [LARGE SCALE GENOMIC DNA]</scope>
    <source>
        <strain evidence="3">MS0001</strain>
        <tissue evidence="3">Whole body</tissue>
    </source>
</reference>